<keyword evidence="2" id="KW-1185">Reference proteome</keyword>
<gene>
    <name evidence="1" type="ORF">HYDPIDRAFT_30681</name>
</gene>
<dbReference type="OrthoDB" id="2693246at2759"/>
<sequence length="164" mass="17645">MSAVEQNDVAAATVLAERTVWLSANGSANGVKNYATTLSNGSPSSSPSSRSLPADDMVRAATFGTIAENRLVSAIGNITATPPPVFDLATLLHLTTQQATSYLVYEHQCYWFAHTVIEALDKLFPTERTTTKRERENGTCPGLQISKADSVDAVVAEYQQHQAE</sequence>
<dbReference type="Proteomes" id="UP000053820">
    <property type="component" value="Unassembled WGS sequence"/>
</dbReference>
<dbReference type="EMBL" id="KN839857">
    <property type="protein sequence ID" value="KIJ62129.1"/>
    <property type="molecule type" value="Genomic_DNA"/>
</dbReference>
<accession>A0A0C9V8V9</accession>
<evidence type="ECO:0000313" key="2">
    <source>
        <dbReference type="Proteomes" id="UP000053820"/>
    </source>
</evidence>
<evidence type="ECO:0000313" key="1">
    <source>
        <dbReference type="EMBL" id="KIJ62129.1"/>
    </source>
</evidence>
<protein>
    <submittedName>
        <fullName evidence="1">Uncharacterized protein</fullName>
    </submittedName>
</protein>
<dbReference type="HOGENOM" id="CLU_1619258_0_0_1"/>
<dbReference type="AlphaFoldDB" id="A0A0C9V8V9"/>
<name>A0A0C9V8V9_9AGAM</name>
<organism evidence="1 2">
    <name type="scientific">Hydnomerulius pinastri MD-312</name>
    <dbReference type="NCBI Taxonomy" id="994086"/>
    <lineage>
        <taxon>Eukaryota</taxon>
        <taxon>Fungi</taxon>
        <taxon>Dikarya</taxon>
        <taxon>Basidiomycota</taxon>
        <taxon>Agaricomycotina</taxon>
        <taxon>Agaricomycetes</taxon>
        <taxon>Agaricomycetidae</taxon>
        <taxon>Boletales</taxon>
        <taxon>Boletales incertae sedis</taxon>
        <taxon>Leucogyrophana</taxon>
    </lineage>
</organism>
<proteinExistence type="predicted"/>
<reference evidence="1 2" key="1">
    <citation type="submission" date="2014-04" db="EMBL/GenBank/DDBJ databases">
        <title>Evolutionary Origins and Diversification of the Mycorrhizal Mutualists.</title>
        <authorList>
            <consortium name="DOE Joint Genome Institute"/>
            <consortium name="Mycorrhizal Genomics Consortium"/>
            <person name="Kohler A."/>
            <person name="Kuo A."/>
            <person name="Nagy L.G."/>
            <person name="Floudas D."/>
            <person name="Copeland A."/>
            <person name="Barry K.W."/>
            <person name="Cichocki N."/>
            <person name="Veneault-Fourrey C."/>
            <person name="LaButti K."/>
            <person name="Lindquist E.A."/>
            <person name="Lipzen A."/>
            <person name="Lundell T."/>
            <person name="Morin E."/>
            <person name="Murat C."/>
            <person name="Riley R."/>
            <person name="Ohm R."/>
            <person name="Sun H."/>
            <person name="Tunlid A."/>
            <person name="Henrissat B."/>
            <person name="Grigoriev I.V."/>
            <person name="Hibbett D.S."/>
            <person name="Martin F."/>
        </authorList>
    </citation>
    <scope>NUCLEOTIDE SEQUENCE [LARGE SCALE GENOMIC DNA]</scope>
    <source>
        <strain evidence="1 2">MD-312</strain>
    </source>
</reference>